<dbReference type="RefSeq" id="WP_203734980.1">
    <property type="nucleotide sequence ID" value="NZ_BAAATX010000033.1"/>
</dbReference>
<gene>
    <name evidence="1" type="ORF">Adu01nite_84840</name>
</gene>
<evidence type="ECO:0008006" key="3">
    <source>
        <dbReference type="Google" id="ProtNLM"/>
    </source>
</evidence>
<proteinExistence type="predicted"/>
<sequence length="113" mass="13066">MTVWFSTSMRFAEYTDDTTFFRYRTSVYLLRAADHEAARVRAVEIGREQERTYRNAEGALFRTALVGVDTLDMLGDLEDGVEVAHWPGEEIEPPVAWGHEFHPEDDSEFYTTL</sequence>
<dbReference type="EMBL" id="BOML01000072">
    <property type="protein sequence ID" value="GIE07134.1"/>
    <property type="molecule type" value="Genomic_DNA"/>
</dbReference>
<dbReference type="Proteomes" id="UP000637628">
    <property type="component" value="Unassembled WGS sequence"/>
</dbReference>
<protein>
    <recommendedName>
        <fullName evidence="3">DUF4288 domain-containing protein</fullName>
    </recommendedName>
</protein>
<comment type="caution">
    <text evidence="1">The sequence shown here is derived from an EMBL/GenBank/DDBJ whole genome shotgun (WGS) entry which is preliminary data.</text>
</comment>
<organism evidence="1 2">
    <name type="scientific">Paractinoplanes durhamensis</name>
    <dbReference type="NCBI Taxonomy" id="113563"/>
    <lineage>
        <taxon>Bacteria</taxon>
        <taxon>Bacillati</taxon>
        <taxon>Actinomycetota</taxon>
        <taxon>Actinomycetes</taxon>
        <taxon>Micromonosporales</taxon>
        <taxon>Micromonosporaceae</taxon>
        <taxon>Paractinoplanes</taxon>
    </lineage>
</organism>
<name>A0ABQ3ZBD3_9ACTN</name>
<evidence type="ECO:0000313" key="2">
    <source>
        <dbReference type="Proteomes" id="UP000637628"/>
    </source>
</evidence>
<evidence type="ECO:0000313" key="1">
    <source>
        <dbReference type="EMBL" id="GIE07134.1"/>
    </source>
</evidence>
<keyword evidence="2" id="KW-1185">Reference proteome</keyword>
<dbReference type="Pfam" id="PF14119">
    <property type="entry name" value="DUF4288"/>
    <property type="match status" value="1"/>
</dbReference>
<reference evidence="1 2" key="1">
    <citation type="submission" date="2021-01" db="EMBL/GenBank/DDBJ databases">
        <title>Whole genome shotgun sequence of Actinoplanes durhamensis NBRC 14914.</title>
        <authorList>
            <person name="Komaki H."/>
            <person name="Tamura T."/>
        </authorList>
    </citation>
    <scope>NUCLEOTIDE SEQUENCE [LARGE SCALE GENOMIC DNA]</scope>
    <source>
        <strain evidence="1 2">NBRC 14914</strain>
    </source>
</reference>
<accession>A0ABQ3ZBD3</accession>
<dbReference type="InterPro" id="IPR025630">
    <property type="entry name" value="DUF4288"/>
</dbReference>